<dbReference type="InterPro" id="IPR001810">
    <property type="entry name" value="F-box_dom"/>
</dbReference>
<dbReference type="GeneID" id="93591976"/>
<evidence type="ECO:0000313" key="2">
    <source>
        <dbReference type="EMBL" id="RVD81818.1"/>
    </source>
</evidence>
<feature type="domain" description="F-box" evidence="1">
    <location>
        <begin position="5"/>
        <end position="43"/>
    </location>
</feature>
<dbReference type="EMBL" id="SAEB01000012">
    <property type="protein sequence ID" value="RVD81818.1"/>
    <property type="molecule type" value="Genomic_DNA"/>
</dbReference>
<keyword evidence="3" id="KW-1185">Reference proteome</keyword>
<comment type="caution">
    <text evidence="2">The sequence shown here is derived from an EMBL/GenBank/DDBJ whole genome shotgun (WGS) entry which is preliminary data.</text>
</comment>
<reference evidence="2 3" key="1">
    <citation type="submission" date="2019-01" db="EMBL/GenBank/DDBJ databases">
        <title>Intercellular communication is required for trap formation in the nematode-trapping fungus Duddingtonia flagrans.</title>
        <authorList>
            <person name="Youssar L."/>
            <person name="Wernet V."/>
            <person name="Hensel N."/>
            <person name="Hildebrandt H.-G."/>
            <person name="Fischer R."/>
        </authorList>
    </citation>
    <scope>NUCLEOTIDE SEQUENCE [LARGE SCALE GENOMIC DNA]</scope>
    <source>
        <strain evidence="2 3">CBS H-5679</strain>
    </source>
</reference>
<gene>
    <name evidence="2" type="ORF">DFL_009665</name>
</gene>
<dbReference type="VEuPathDB" id="FungiDB:DFL_009665"/>
<dbReference type="Pfam" id="PF12937">
    <property type="entry name" value="F-box-like"/>
    <property type="match status" value="1"/>
</dbReference>
<sequence>MASLTNLPAELLAQILSDPTLTPLDIHNCALACRGLYDFTADRKTKYTFHIDHRSQSPYKLITCILANPRVGNRIRRLIVTWHRRNPHKPKSWTPQWLWKSQELKQIESICKKYNTEFLYPVIEDGFNSEALLPFLLCLTPNLESLDLGGISPCMIYGTDWVDTAVRIFKACDRSFTGLNYKVRHNEDDKRVYFDSRWGSSYRKDILWFYSALNLPTANRLPGLSNIKHFRHGPRFPKRRKCAGWPAEHIVKILSLPNLETASFYGAAAFEPNKTGNEYKPLSEFAAGKKSSIKQLEIANCNFGSEDYSVLAGLTGSLEKLRFTIESGWHPKDRRVSHITNTFKKHNPKILSPDQISVKRSNPRDFEFKPASDVYFRFKDTDRIEDLGETLRTYEEEKEAREYIGSRIWDYCDHEPVYDGESECDCGDYIDEYFVHSDDDDLYPTDREPDDDVALRTRDVKGSKKRSHFVGFT</sequence>
<protein>
    <recommendedName>
        <fullName evidence="1">F-box domain-containing protein</fullName>
    </recommendedName>
</protein>
<evidence type="ECO:0000259" key="1">
    <source>
        <dbReference type="Pfam" id="PF12937"/>
    </source>
</evidence>
<organism evidence="2 3">
    <name type="scientific">Arthrobotrys flagrans</name>
    <name type="common">Nematode-trapping fungus</name>
    <name type="synonym">Trichothecium flagrans</name>
    <dbReference type="NCBI Taxonomy" id="97331"/>
    <lineage>
        <taxon>Eukaryota</taxon>
        <taxon>Fungi</taxon>
        <taxon>Dikarya</taxon>
        <taxon>Ascomycota</taxon>
        <taxon>Pezizomycotina</taxon>
        <taxon>Orbiliomycetes</taxon>
        <taxon>Orbiliales</taxon>
        <taxon>Orbiliaceae</taxon>
        <taxon>Arthrobotrys</taxon>
    </lineage>
</organism>
<accession>A0A436ZSD0</accession>
<name>A0A436ZSD0_ARTFL</name>
<evidence type="ECO:0000313" key="3">
    <source>
        <dbReference type="Proteomes" id="UP000283090"/>
    </source>
</evidence>
<dbReference type="CDD" id="cd09917">
    <property type="entry name" value="F-box_SF"/>
    <property type="match status" value="1"/>
</dbReference>
<proteinExistence type="predicted"/>
<dbReference type="SUPFAM" id="SSF81383">
    <property type="entry name" value="F-box domain"/>
    <property type="match status" value="1"/>
</dbReference>
<dbReference type="Proteomes" id="UP000283090">
    <property type="component" value="Unassembled WGS sequence"/>
</dbReference>
<dbReference type="InterPro" id="IPR036047">
    <property type="entry name" value="F-box-like_dom_sf"/>
</dbReference>
<dbReference type="RefSeq" id="XP_067487362.1">
    <property type="nucleotide sequence ID" value="XM_067639588.1"/>
</dbReference>
<dbReference type="AlphaFoldDB" id="A0A436ZSD0"/>
<dbReference type="OrthoDB" id="5357229at2759"/>